<accession>A0ABX1LTX3</accession>
<dbReference type="Pfam" id="PF13275">
    <property type="entry name" value="S4_2"/>
    <property type="match status" value="1"/>
</dbReference>
<dbReference type="Gene3D" id="3.10.290.10">
    <property type="entry name" value="RNA-binding S4 domain"/>
    <property type="match status" value="1"/>
</dbReference>
<dbReference type="EMBL" id="JAAVJL010000001">
    <property type="protein sequence ID" value="NMF59584.1"/>
    <property type="molecule type" value="Genomic_DNA"/>
</dbReference>
<evidence type="ECO:0000313" key="2">
    <source>
        <dbReference type="EMBL" id="NMF59584.1"/>
    </source>
</evidence>
<dbReference type="SUPFAM" id="SSF55174">
    <property type="entry name" value="Alpha-L RNA-binding motif"/>
    <property type="match status" value="1"/>
</dbReference>
<protein>
    <submittedName>
        <fullName evidence="2">RNA-binding S4 domain-containing protein</fullName>
    </submittedName>
</protein>
<sequence>MQENFQETFELAGEYITLCNLLKVCGVADTGGAAKLMIIDGEVEVDGQTELRKGCKVRAGQRVSGYGFTIHVVTPQ</sequence>
<comment type="caution">
    <text evidence="2">The sequence shown here is derived from an EMBL/GenBank/DDBJ whole genome shotgun (WGS) entry which is preliminary data.</text>
</comment>
<dbReference type="RefSeq" id="WP_169364341.1">
    <property type="nucleotide sequence ID" value="NZ_JAAVJL010000001.1"/>
</dbReference>
<gene>
    <name evidence="2" type="ORF">HC246_16555</name>
</gene>
<name>A0ABX1LTX3_9CYAN</name>
<keyword evidence="1" id="KW-0694">RNA-binding</keyword>
<evidence type="ECO:0000313" key="3">
    <source>
        <dbReference type="Proteomes" id="UP000738376"/>
    </source>
</evidence>
<proteinExistence type="predicted"/>
<dbReference type="InterPro" id="IPR036986">
    <property type="entry name" value="S4_RNA-bd_sf"/>
</dbReference>
<dbReference type="PROSITE" id="PS50889">
    <property type="entry name" value="S4"/>
    <property type="match status" value="1"/>
</dbReference>
<dbReference type="Proteomes" id="UP000738376">
    <property type="component" value="Unassembled WGS sequence"/>
</dbReference>
<keyword evidence="3" id="KW-1185">Reference proteome</keyword>
<evidence type="ECO:0000256" key="1">
    <source>
        <dbReference type="PROSITE-ProRule" id="PRU00182"/>
    </source>
</evidence>
<reference evidence="2 3" key="1">
    <citation type="submission" date="2020-03" db="EMBL/GenBank/DDBJ databases">
        <title>Draft Genome Sequence of 2-Methylisoborneol Producing Pseudanabaena yagii Strain GIHE-NHR1 Isolated from North Han River in South Korea.</title>
        <authorList>
            <person name="Jeong J."/>
        </authorList>
    </citation>
    <scope>NUCLEOTIDE SEQUENCE [LARGE SCALE GENOMIC DNA]</scope>
    <source>
        <strain evidence="2 3">GIHE-NHR1</strain>
    </source>
</reference>
<organism evidence="2 3">
    <name type="scientific">Pseudanabaena yagii GIHE-NHR1</name>
    <dbReference type="NCBI Taxonomy" id="2722753"/>
    <lineage>
        <taxon>Bacteria</taxon>
        <taxon>Bacillati</taxon>
        <taxon>Cyanobacteriota</taxon>
        <taxon>Cyanophyceae</taxon>
        <taxon>Pseudanabaenales</taxon>
        <taxon>Pseudanabaenaceae</taxon>
        <taxon>Pseudanabaena</taxon>
        <taxon>Pseudanabaena yagii</taxon>
    </lineage>
</organism>